<sequence length="428" mass="44708">MSLILNNDDPSIHYSSGWGSDHSTASSPGTYSLTYGPSSQHSTNSGSVIIGNIGVCGTIQTSNNQGFQIKYAIDSGTPVTPMPGPPDQGCFMRPAGVSVSLDTMTMAVSIQIMDENLSFRFDRLNLVLEGSPSIPSNAPPPNPPISNIAALPPTSLATAIGPVSVGSLPNNIITFSSASHSSASNASTSTSKFKSSSAISTSNTFPPLASSQTQSFFGSATSSSLVAFSPSTISTSSTSSEPSAPPPLSRHHIPLIDIILGTVSVLLIIIVAVVFLVLRRWRRKRNKPRPPQQCNLLIASSPTASFVDDQTDGIVNGDLPSVLDITVLHPPPVSATGVTAATVGEAATLNGDGTRVDIAPQAGNHNRKQAPPPALPRLFLPILERSSAARYDSTPRMEDLPSPPESEPSVYSVASFSEWSAPPPYSPR</sequence>
<name>A0A8K0XS63_9AGAR</name>
<keyword evidence="2" id="KW-1133">Transmembrane helix</keyword>
<keyword evidence="4" id="KW-1185">Reference proteome</keyword>
<keyword evidence="2" id="KW-0812">Transmembrane</keyword>
<dbReference type="AlphaFoldDB" id="A0A8K0XS63"/>
<protein>
    <submittedName>
        <fullName evidence="3">Uncharacterized protein</fullName>
    </submittedName>
</protein>
<evidence type="ECO:0000256" key="1">
    <source>
        <dbReference type="SAM" id="MobiDB-lite"/>
    </source>
</evidence>
<evidence type="ECO:0000313" key="4">
    <source>
        <dbReference type="Proteomes" id="UP000813824"/>
    </source>
</evidence>
<evidence type="ECO:0000256" key="2">
    <source>
        <dbReference type="SAM" id="Phobius"/>
    </source>
</evidence>
<comment type="caution">
    <text evidence="3">The sequence shown here is derived from an EMBL/GenBank/DDBJ whole genome shotgun (WGS) entry which is preliminary data.</text>
</comment>
<keyword evidence="2" id="KW-0472">Membrane</keyword>
<reference evidence="3" key="1">
    <citation type="journal article" date="2021" name="New Phytol.">
        <title>Evolutionary innovations through gain and loss of genes in the ectomycorrhizal Boletales.</title>
        <authorList>
            <person name="Wu G."/>
            <person name="Miyauchi S."/>
            <person name="Morin E."/>
            <person name="Kuo A."/>
            <person name="Drula E."/>
            <person name="Varga T."/>
            <person name="Kohler A."/>
            <person name="Feng B."/>
            <person name="Cao Y."/>
            <person name="Lipzen A."/>
            <person name="Daum C."/>
            <person name="Hundley H."/>
            <person name="Pangilinan J."/>
            <person name="Johnson J."/>
            <person name="Barry K."/>
            <person name="LaButti K."/>
            <person name="Ng V."/>
            <person name="Ahrendt S."/>
            <person name="Min B."/>
            <person name="Choi I.G."/>
            <person name="Park H."/>
            <person name="Plett J.M."/>
            <person name="Magnuson J."/>
            <person name="Spatafora J.W."/>
            <person name="Nagy L.G."/>
            <person name="Henrissat B."/>
            <person name="Grigoriev I.V."/>
            <person name="Yang Z.L."/>
            <person name="Xu J."/>
            <person name="Martin F.M."/>
        </authorList>
    </citation>
    <scope>NUCLEOTIDE SEQUENCE</scope>
    <source>
        <strain evidence="3">KKN 215</strain>
    </source>
</reference>
<dbReference type="Proteomes" id="UP000813824">
    <property type="component" value="Unassembled WGS sequence"/>
</dbReference>
<dbReference type="EMBL" id="JAEVFJ010000008">
    <property type="protein sequence ID" value="KAH8103073.1"/>
    <property type="molecule type" value="Genomic_DNA"/>
</dbReference>
<feature type="transmembrane region" description="Helical" evidence="2">
    <location>
        <begin position="258"/>
        <end position="278"/>
    </location>
</feature>
<gene>
    <name evidence="3" type="ORF">BXZ70DRAFT_770239</name>
</gene>
<organism evidence="3 4">
    <name type="scientific">Cristinia sonorae</name>
    <dbReference type="NCBI Taxonomy" id="1940300"/>
    <lineage>
        <taxon>Eukaryota</taxon>
        <taxon>Fungi</taxon>
        <taxon>Dikarya</taxon>
        <taxon>Basidiomycota</taxon>
        <taxon>Agaricomycotina</taxon>
        <taxon>Agaricomycetes</taxon>
        <taxon>Agaricomycetidae</taxon>
        <taxon>Agaricales</taxon>
        <taxon>Pleurotineae</taxon>
        <taxon>Stephanosporaceae</taxon>
        <taxon>Cristinia</taxon>
    </lineage>
</organism>
<accession>A0A8K0XS63</accession>
<proteinExistence type="predicted"/>
<evidence type="ECO:0000313" key="3">
    <source>
        <dbReference type="EMBL" id="KAH8103073.1"/>
    </source>
</evidence>
<feature type="region of interest" description="Disordered" evidence="1">
    <location>
        <begin position="390"/>
        <end position="428"/>
    </location>
</feature>